<accession>A0A3D8RLQ7</accession>
<organism evidence="1 2">
    <name type="scientific">Coleophoma cylindrospora</name>
    <dbReference type="NCBI Taxonomy" id="1849047"/>
    <lineage>
        <taxon>Eukaryota</taxon>
        <taxon>Fungi</taxon>
        <taxon>Dikarya</taxon>
        <taxon>Ascomycota</taxon>
        <taxon>Pezizomycotina</taxon>
        <taxon>Leotiomycetes</taxon>
        <taxon>Helotiales</taxon>
        <taxon>Dermateaceae</taxon>
        <taxon>Coleophoma</taxon>
    </lineage>
</organism>
<comment type="caution">
    <text evidence="1">The sequence shown here is derived from an EMBL/GenBank/DDBJ whole genome shotgun (WGS) entry which is preliminary data.</text>
</comment>
<sequence length="123" mass="13357">MAAGWLCLQSMTWPEKGRTGVRDTSCFRAQTDDHGRKATATAVRDADVVARGGSYTGTAGQPQSLRDHGAPDAQMLHPHLAYAEMTSAAPFFSVLKARGSKQSAGGQMTILEEQRDQQHLHFE</sequence>
<evidence type="ECO:0000313" key="2">
    <source>
        <dbReference type="Proteomes" id="UP000256645"/>
    </source>
</evidence>
<dbReference type="EMBL" id="PDLM01000006">
    <property type="protein sequence ID" value="RDW74969.1"/>
    <property type="molecule type" value="Genomic_DNA"/>
</dbReference>
<reference evidence="1 2" key="1">
    <citation type="journal article" date="2018" name="IMA Fungus">
        <title>IMA Genome-F 9: Draft genome sequence of Annulohypoxylon stygium, Aspergillus mulundensis, Berkeleyomyces basicola (syn. Thielaviopsis basicola), Ceratocystis smalleyi, two Cercospora beticola strains, Coleophoma cylindrospora, Fusarium fracticaudum, Phialophora cf. hyalina, and Morchella septimelata.</title>
        <authorList>
            <person name="Wingfield B.D."/>
            <person name="Bills G.F."/>
            <person name="Dong Y."/>
            <person name="Huang W."/>
            <person name="Nel W.J."/>
            <person name="Swalarsk-Parry B.S."/>
            <person name="Vaghefi N."/>
            <person name="Wilken P.M."/>
            <person name="An Z."/>
            <person name="de Beer Z.W."/>
            <person name="De Vos L."/>
            <person name="Chen L."/>
            <person name="Duong T.A."/>
            <person name="Gao Y."/>
            <person name="Hammerbacher A."/>
            <person name="Kikkert J.R."/>
            <person name="Li Y."/>
            <person name="Li H."/>
            <person name="Li K."/>
            <person name="Li Q."/>
            <person name="Liu X."/>
            <person name="Ma X."/>
            <person name="Naidoo K."/>
            <person name="Pethybridge S.J."/>
            <person name="Sun J."/>
            <person name="Steenkamp E.T."/>
            <person name="van der Nest M.A."/>
            <person name="van Wyk S."/>
            <person name="Wingfield M.J."/>
            <person name="Xiong C."/>
            <person name="Yue Q."/>
            <person name="Zhang X."/>
        </authorList>
    </citation>
    <scope>NUCLEOTIDE SEQUENCE [LARGE SCALE GENOMIC DNA]</scope>
    <source>
        <strain evidence="1 2">BP6252</strain>
    </source>
</reference>
<gene>
    <name evidence="1" type="ORF">BP6252_06111</name>
</gene>
<keyword evidence="2" id="KW-1185">Reference proteome</keyword>
<evidence type="ECO:0000313" key="1">
    <source>
        <dbReference type="EMBL" id="RDW74969.1"/>
    </source>
</evidence>
<proteinExistence type="predicted"/>
<dbReference type="AlphaFoldDB" id="A0A3D8RLQ7"/>
<dbReference type="Proteomes" id="UP000256645">
    <property type="component" value="Unassembled WGS sequence"/>
</dbReference>
<name>A0A3D8RLQ7_9HELO</name>
<protein>
    <submittedName>
        <fullName evidence="1">Uncharacterized protein</fullName>
    </submittedName>
</protein>